<dbReference type="EMBL" id="JACEIK010000578">
    <property type="protein sequence ID" value="MCD7459334.1"/>
    <property type="molecule type" value="Genomic_DNA"/>
</dbReference>
<dbReference type="Proteomes" id="UP000823775">
    <property type="component" value="Unassembled WGS sequence"/>
</dbReference>
<name>A0ABS8SKM4_DATST</name>
<evidence type="ECO:0000313" key="1">
    <source>
        <dbReference type="EMBL" id="MCD7459334.1"/>
    </source>
</evidence>
<protein>
    <submittedName>
        <fullName evidence="1">Uncharacterized protein</fullName>
    </submittedName>
</protein>
<comment type="caution">
    <text evidence="1">The sequence shown here is derived from an EMBL/GenBank/DDBJ whole genome shotgun (WGS) entry which is preliminary data.</text>
</comment>
<evidence type="ECO:0000313" key="2">
    <source>
        <dbReference type="Proteomes" id="UP000823775"/>
    </source>
</evidence>
<gene>
    <name evidence="1" type="ORF">HAX54_040661</name>
</gene>
<sequence>NSSNFAAPISELSFYRAILGRETCLEYPFYEFEIGKKLGMVDVIEGLQLVDPELPMRKCSNCDESGMDTEDSCS</sequence>
<keyword evidence="2" id="KW-1185">Reference proteome</keyword>
<organism evidence="1 2">
    <name type="scientific">Datura stramonium</name>
    <name type="common">Jimsonweed</name>
    <name type="synonym">Common thornapple</name>
    <dbReference type="NCBI Taxonomy" id="4076"/>
    <lineage>
        <taxon>Eukaryota</taxon>
        <taxon>Viridiplantae</taxon>
        <taxon>Streptophyta</taxon>
        <taxon>Embryophyta</taxon>
        <taxon>Tracheophyta</taxon>
        <taxon>Spermatophyta</taxon>
        <taxon>Magnoliopsida</taxon>
        <taxon>eudicotyledons</taxon>
        <taxon>Gunneridae</taxon>
        <taxon>Pentapetalae</taxon>
        <taxon>asterids</taxon>
        <taxon>lamiids</taxon>
        <taxon>Solanales</taxon>
        <taxon>Solanaceae</taxon>
        <taxon>Solanoideae</taxon>
        <taxon>Datureae</taxon>
        <taxon>Datura</taxon>
    </lineage>
</organism>
<accession>A0ABS8SKM4</accession>
<feature type="non-terminal residue" evidence="1">
    <location>
        <position position="1"/>
    </location>
</feature>
<proteinExistence type="predicted"/>
<reference evidence="1 2" key="1">
    <citation type="journal article" date="2021" name="BMC Genomics">
        <title>Datura genome reveals duplications of psychoactive alkaloid biosynthetic genes and high mutation rate following tissue culture.</title>
        <authorList>
            <person name="Rajewski A."/>
            <person name="Carter-House D."/>
            <person name="Stajich J."/>
            <person name="Litt A."/>
        </authorList>
    </citation>
    <scope>NUCLEOTIDE SEQUENCE [LARGE SCALE GENOMIC DNA]</scope>
    <source>
        <strain evidence="1">AR-01</strain>
    </source>
</reference>